<dbReference type="GeneID" id="130459217"/>
<keyword evidence="2 5" id="KW-0217">Developmental protein</keyword>
<evidence type="ECO:0000313" key="9">
    <source>
        <dbReference type="RefSeq" id="XP_056682425.1"/>
    </source>
</evidence>
<evidence type="ECO:0000313" key="8">
    <source>
        <dbReference type="Proteomes" id="UP000813463"/>
    </source>
</evidence>
<feature type="region of interest" description="Disordered" evidence="7">
    <location>
        <begin position="334"/>
        <end position="353"/>
    </location>
</feature>
<keyword evidence="4 5" id="KW-0287">Flowering</keyword>
<accession>A0ABM3QGF1</accession>
<evidence type="ECO:0000256" key="7">
    <source>
        <dbReference type="SAM" id="MobiDB-lite"/>
    </source>
</evidence>
<feature type="coiled-coil region" evidence="6">
    <location>
        <begin position="53"/>
        <end position="108"/>
    </location>
</feature>
<dbReference type="RefSeq" id="XP_056682425.1">
    <property type="nucleotide sequence ID" value="XM_056826447.1"/>
</dbReference>
<evidence type="ECO:0000256" key="4">
    <source>
        <dbReference type="ARBA" id="ARBA00023089"/>
    </source>
</evidence>
<protein>
    <recommendedName>
        <fullName evidence="5">FRIGIDA-like protein</fullName>
    </recommendedName>
</protein>
<feature type="coiled-coil region" evidence="6">
    <location>
        <begin position="234"/>
        <end position="275"/>
    </location>
</feature>
<keyword evidence="8" id="KW-1185">Reference proteome</keyword>
<reference evidence="8" key="1">
    <citation type="journal article" date="2021" name="Nat. Commun.">
        <title>Genomic analyses provide insights into spinach domestication and the genetic basis of agronomic traits.</title>
        <authorList>
            <person name="Cai X."/>
            <person name="Sun X."/>
            <person name="Xu C."/>
            <person name="Sun H."/>
            <person name="Wang X."/>
            <person name="Ge C."/>
            <person name="Zhang Z."/>
            <person name="Wang Q."/>
            <person name="Fei Z."/>
            <person name="Jiao C."/>
            <person name="Wang Q."/>
        </authorList>
    </citation>
    <scope>NUCLEOTIDE SEQUENCE [LARGE SCALE GENOMIC DNA]</scope>
    <source>
        <strain evidence="8">cv. Varoflay</strain>
    </source>
</reference>
<dbReference type="Pfam" id="PF07899">
    <property type="entry name" value="Frigida"/>
    <property type="match status" value="1"/>
</dbReference>
<evidence type="ECO:0000256" key="3">
    <source>
        <dbReference type="ARBA" id="ARBA00022782"/>
    </source>
</evidence>
<sequence length="690" mass="79953">MSVLDQTSKDLSVARVVMHKLDGTFKDFQSHCYSVFALGNQWQTLQSCFAAANDSLEKRVEEVEAKEREVDMAKNMLQNSQKEVELRRKKLESEEKSLNERIGEMELREKQVMDWRDCLEFEKRDVLERCRAVEVREERFEQVRVFEVEVKERVKAVEERETEVRNRDQALDVKDKELNLKESVLEQNKVKFDEDRKELDLKEEEIDEICTSLVLKEREMKERSEKLLSKEKMLGLKEKEIDEHNKVLEAKEKAMELEQNRINESSKLMEMKEKEIERFLELYSKETQIYNHQNHLGLKDEQIKRHISKEKEVDQQLDEVLEKQGDVQCIASHSQTQELREKQSGSSSLTHLSQEKELPDIQQVLCSIDSSSPSIGGDIYSLCRNMDADGLRSYLTEHHLKGKFIIHDKILDALRYAPDPGKLVIEVTRSSSHQIFVDKAESKADKNSCILLLMQFMKLSPPITPVVEEEAKNFADFLNARLISMGNSNTPADNFGFLQFVAAFKLASFYDPHQLIFLFRKFYSGHEVYRKGQLACLCRALGLSKMIPGIIKSFIVKKKFLSAVKYACVFKLQYKFPPVPLLQAYLDLSNKKVNEKQKNGTLKSKIEAGRTEFSILQEVTNCITMFKLESKFPPDSLVSRMKELQEWTPEAIKLLEKRSASSCDFVSSPKQLQKRPRYAECTAPSQPPAN</sequence>
<evidence type="ECO:0000256" key="5">
    <source>
        <dbReference type="RuleBase" id="RU364012"/>
    </source>
</evidence>
<evidence type="ECO:0000256" key="1">
    <source>
        <dbReference type="ARBA" id="ARBA00008956"/>
    </source>
</evidence>
<name>A0ABM3QGF1_SPIOL</name>
<proteinExistence type="inferred from homology"/>
<organism evidence="8 9">
    <name type="scientific">Spinacia oleracea</name>
    <name type="common">Spinach</name>
    <dbReference type="NCBI Taxonomy" id="3562"/>
    <lineage>
        <taxon>Eukaryota</taxon>
        <taxon>Viridiplantae</taxon>
        <taxon>Streptophyta</taxon>
        <taxon>Embryophyta</taxon>
        <taxon>Tracheophyta</taxon>
        <taxon>Spermatophyta</taxon>
        <taxon>Magnoliopsida</taxon>
        <taxon>eudicotyledons</taxon>
        <taxon>Gunneridae</taxon>
        <taxon>Pentapetalae</taxon>
        <taxon>Caryophyllales</taxon>
        <taxon>Chenopodiaceae</taxon>
        <taxon>Chenopodioideae</taxon>
        <taxon>Anserineae</taxon>
        <taxon>Spinacia</taxon>
    </lineage>
</organism>
<keyword evidence="6" id="KW-0175">Coiled coil</keyword>
<dbReference type="InterPro" id="IPR012474">
    <property type="entry name" value="Frigida"/>
</dbReference>
<gene>
    <name evidence="9" type="primary">LOC130459217</name>
</gene>
<comment type="similarity">
    <text evidence="1 5">Belongs to the Frigida family.</text>
</comment>
<evidence type="ECO:0000256" key="2">
    <source>
        <dbReference type="ARBA" id="ARBA00022473"/>
    </source>
</evidence>
<keyword evidence="3 5" id="KW-0221">Differentiation</keyword>
<evidence type="ECO:0000256" key="6">
    <source>
        <dbReference type="SAM" id="Coils"/>
    </source>
</evidence>
<dbReference type="PANTHER" id="PTHR31791">
    <property type="entry name" value="FRIGIDA-LIKE PROTEIN 3-RELATED"/>
    <property type="match status" value="1"/>
</dbReference>
<dbReference type="PANTHER" id="PTHR31791:SF47">
    <property type="entry name" value="INACTIVE FRIGIDA-LIKE PROTEIN 2"/>
    <property type="match status" value="1"/>
</dbReference>
<reference evidence="9" key="2">
    <citation type="submission" date="2025-08" db="UniProtKB">
        <authorList>
            <consortium name="RefSeq"/>
        </authorList>
    </citation>
    <scope>IDENTIFICATION</scope>
    <source>
        <tissue evidence="9">Leaf</tissue>
    </source>
</reference>
<dbReference type="Proteomes" id="UP000813463">
    <property type="component" value="Chromosome 4"/>
</dbReference>